<dbReference type="Proteomes" id="UP001596364">
    <property type="component" value="Unassembled WGS sequence"/>
</dbReference>
<accession>A0ABW1XNA0</accession>
<evidence type="ECO:0000313" key="2">
    <source>
        <dbReference type="Proteomes" id="UP001596364"/>
    </source>
</evidence>
<protein>
    <submittedName>
        <fullName evidence="1">Uncharacterized protein</fullName>
    </submittedName>
</protein>
<organism evidence="1 2">
    <name type="scientific">Pseudobowmanella zhangzhouensis</name>
    <dbReference type="NCBI Taxonomy" id="1537679"/>
    <lineage>
        <taxon>Bacteria</taxon>
        <taxon>Pseudomonadati</taxon>
        <taxon>Pseudomonadota</taxon>
        <taxon>Gammaproteobacteria</taxon>
        <taxon>Alteromonadales</taxon>
        <taxon>Alteromonadaceae</taxon>
    </lineage>
</organism>
<dbReference type="EMBL" id="JBHSUS010000001">
    <property type="protein sequence ID" value="MFC6440149.1"/>
    <property type="molecule type" value="Genomic_DNA"/>
</dbReference>
<name>A0ABW1XNA0_9ALTE</name>
<evidence type="ECO:0000313" key="1">
    <source>
        <dbReference type="EMBL" id="MFC6440149.1"/>
    </source>
</evidence>
<comment type="caution">
    <text evidence="1">The sequence shown here is derived from an EMBL/GenBank/DDBJ whole genome shotgun (WGS) entry which is preliminary data.</text>
</comment>
<keyword evidence="2" id="KW-1185">Reference proteome</keyword>
<dbReference type="RefSeq" id="WP_131257032.1">
    <property type="nucleotide sequence ID" value="NZ_JBHSUS010000001.1"/>
</dbReference>
<reference evidence="2" key="1">
    <citation type="journal article" date="2019" name="Int. J. Syst. Evol. Microbiol.">
        <title>The Global Catalogue of Microorganisms (GCM) 10K type strain sequencing project: providing services to taxonomists for standard genome sequencing and annotation.</title>
        <authorList>
            <consortium name="The Broad Institute Genomics Platform"/>
            <consortium name="The Broad Institute Genome Sequencing Center for Infectious Disease"/>
            <person name="Wu L."/>
            <person name="Ma J."/>
        </authorList>
    </citation>
    <scope>NUCLEOTIDE SEQUENCE [LARGE SCALE GENOMIC DNA]</scope>
    <source>
        <strain evidence="2">CGMCC 1.16031</strain>
    </source>
</reference>
<gene>
    <name evidence="1" type="ORF">ACFP85_08320</name>
</gene>
<proteinExistence type="predicted"/>
<sequence>MSRFIVPLLLGTAILGPALLNYFISASHLLASSEAAPVSIASLTPSTKSVFYHEAQFTVANTESYSSRPSECAEDTKVTCAVSAGLSVERLLIDNRQYLDAEITSELLNVANFSDVVANLIRYRERHHNQNLKLDFDRLIVAAAANAQALVNDVACGNDICVATLTFDQPAGLEHFQKAYNAQVGFNLNAAFYAFEQDSDRRIRMLATSNMRLQDPLEINSALQPALRLN</sequence>